<sequence length="381" mass="43145">MTDPLTYQEIDTRAEVWWISPTTRCDGTSVRTRRCCPLTLASMSSLPSSLPDTSRPLPPHTFAGMVEQGLKERFEEREIARVLTSWRLLDQEYYRKEFVGIDPSIDSEDLVQECHSYLPGLSIQPFWNAKDFGWANYLESRYSEIRKEFDAVTANMAKLQSEGNNIWAGALTTDAASYGEGWKTLVLMDRGRWDPTNVNLFPVTAQAVHDSGVPATEVFFASMAGPSQIKKHSDFTNFVLTSHLALDIPESGNNKCRLTVGGVTNQWINGHCYVFDTSLLHDAVNESDQTRYILMLRLWHPDLTLVEQQALQFTFDCLEFPGLVSPDHGERFMAEQTVEAIRKFPILRSNNNPSETRGFDTKSKQNNNKRKGSGKKKGFGR</sequence>
<evidence type="ECO:0000256" key="3">
    <source>
        <dbReference type="SAM" id="MobiDB-lite"/>
    </source>
</evidence>
<evidence type="ECO:0000313" key="5">
    <source>
        <dbReference type="EMBL" id="KAG7365575.1"/>
    </source>
</evidence>
<feature type="region of interest" description="Disordered" evidence="3">
    <location>
        <begin position="345"/>
        <end position="381"/>
    </location>
</feature>
<reference evidence="5" key="2">
    <citation type="submission" date="2021-04" db="EMBL/GenBank/DDBJ databases">
        <authorList>
            <person name="Podell S."/>
        </authorList>
    </citation>
    <scope>NUCLEOTIDE SEQUENCE</scope>
    <source>
        <strain evidence="5">Hildebrandi</strain>
    </source>
</reference>
<protein>
    <submittedName>
        <fullName evidence="5">Beta-hydroxylase</fullName>
    </submittedName>
</protein>
<name>A0A9K3Q055_9STRA</name>
<dbReference type="AlphaFoldDB" id="A0A9K3Q055"/>
<gene>
    <name evidence="5" type="ORF">IV203_038779</name>
</gene>
<dbReference type="PANTHER" id="PTHR46332:SF5">
    <property type="entry name" value="ASPARTATE BETA-HYDROXYLASE DOMAIN CONTAINING 2"/>
    <property type="match status" value="1"/>
</dbReference>
<dbReference type="PANTHER" id="PTHR46332">
    <property type="entry name" value="ASPARTATE BETA-HYDROXYLASE DOMAIN-CONTAINING PROTEIN 2"/>
    <property type="match status" value="1"/>
</dbReference>
<dbReference type="GO" id="GO:0016020">
    <property type="term" value="C:membrane"/>
    <property type="evidence" value="ECO:0007669"/>
    <property type="project" value="TreeGrafter"/>
</dbReference>
<dbReference type="EMBL" id="JAGRRH010000009">
    <property type="protein sequence ID" value="KAG7365575.1"/>
    <property type="molecule type" value="Genomic_DNA"/>
</dbReference>
<keyword evidence="2" id="KW-0560">Oxidoreductase</keyword>
<proteinExistence type="inferred from homology"/>
<evidence type="ECO:0000313" key="6">
    <source>
        <dbReference type="Proteomes" id="UP000693970"/>
    </source>
</evidence>
<dbReference type="Pfam" id="PF05118">
    <property type="entry name" value="Asp_Arg_Hydrox"/>
    <property type="match status" value="1"/>
</dbReference>
<dbReference type="InterPro" id="IPR007803">
    <property type="entry name" value="Asp/Arg/Pro-Hydrxlase"/>
</dbReference>
<comment type="similarity">
    <text evidence="1">Belongs to the aspartyl/asparaginyl beta-hydroxylase family.</text>
</comment>
<dbReference type="Proteomes" id="UP000693970">
    <property type="component" value="Unassembled WGS sequence"/>
</dbReference>
<feature type="compositionally biased region" description="Basic residues" evidence="3">
    <location>
        <begin position="367"/>
        <end position="381"/>
    </location>
</feature>
<comment type="caution">
    <text evidence="5">The sequence shown here is derived from an EMBL/GenBank/DDBJ whole genome shotgun (WGS) entry which is preliminary data.</text>
</comment>
<organism evidence="5 6">
    <name type="scientific">Nitzschia inconspicua</name>
    <dbReference type="NCBI Taxonomy" id="303405"/>
    <lineage>
        <taxon>Eukaryota</taxon>
        <taxon>Sar</taxon>
        <taxon>Stramenopiles</taxon>
        <taxon>Ochrophyta</taxon>
        <taxon>Bacillariophyta</taxon>
        <taxon>Bacillariophyceae</taxon>
        <taxon>Bacillariophycidae</taxon>
        <taxon>Bacillariales</taxon>
        <taxon>Bacillariaceae</taxon>
        <taxon>Nitzschia</taxon>
    </lineage>
</organism>
<evidence type="ECO:0000256" key="1">
    <source>
        <dbReference type="ARBA" id="ARBA00007730"/>
    </source>
</evidence>
<keyword evidence="6" id="KW-1185">Reference proteome</keyword>
<dbReference type="OrthoDB" id="438431at2759"/>
<evidence type="ECO:0000256" key="2">
    <source>
        <dbReference type="ARBA" id="ARBA00023002"/>
    </source>
</evidence>
<accession>A0A9K3Q055</accession>
<feature type="domain" description="Aspartyl/asparaginy/proline hydroxylase" evidence="4">
    <location>
        <begin position="140"/>
        <end position="301"/>
    </location>
</feature>
<evidence type="ECO:0000259" key="4">
    <source>
        <dbReference type="Pfam" id="PF05118"/>
    </source>
</evidence>
<dbReference type="GO" id="GO:0016491">
    <property type="term" value="F:oxidoreductase activity"/>
    <property type="evidence" value="ECO:0007669"/>
    <property type="project" value="UniProtKB-KW"/>
</dbReference>
<dbReference type="InterPro" id="IPR051821">
    <property type="entry name" value="Asp/Asn_beta-hydroxylase"/>
</dbReference>
<reference evidence="5" key="1">
    <citation type="journal article" date="2021" name="Sci. Rep.">
        <title>Diploid genomic architecture of Nitzschia inconspicua, an elite biomass production diatom.</title>
        <authorList>
            <person name="Oliver A."/>
            <person name="Podell S."/>
            <person name="Pinowska A."/>
            <person name="Traller J.C."/>
            <person name="Smith S.R."/>
            <person name="McClure R."/>
            <person name="Beliaev A."/>
            <person name="Bohutskyi P."/>
            <person name="Hill E.A."/>
            <person name="Rabines A."/>
            <person name="Zheng H."/>
            <person name="Allen L.Z."/>
            <person name="Kuo A."/>
            <person name="Grigoriev I.V."/>
            <person name="Allen A.E."/>
            <person name="Hazlebeck D."/>
            <person name="Allen E.E."/>
        </authorList>
    </citation>
    <scope>NUCLEOTIDE SEQUENCE</scope>
    <source>
        <strain evidence="5">Hildebrandi</strain>
    </source>
</reference>